<organism evidence="3 4">
    <name type="scientific">Necator americanus</name>
    <name type="common">Human hookworm</name>
    <dbReference type="NCBI Taxonomy" id="51031"/>
    <lineage>
        <taxon>Eukaryota</taxon>
        <taxon>Metazoa</taxon>
        <taxon>Ecdysozoa</taxon>
        <taxon>Nematoda</taxon>
        <taxon>Chromadorea</taxon>
        <taxon>Rhabditida</taxon>
        <taxon>Rhabditina</taxon>
        <taxon>Rhabditomorpha</taxon>
        <taxon>Strongyloidea</taxon>
        <taxon>Ancylostomatidae</taxon>
        <taxon>Bunostominae</taxon>
        <taxon>Necator</taxon>
    </lineage>
</organism>
<feature type="domain" description="Helitron helicase-like" evidence="2">
    <location>
        <begin position="73"/>
        <end position="112"/>
    </location>
</feature>
<keyword evidence="4" id="KW-1185">Reference proteome</keyword>
<proteinExistence type="predicted"/>
<reference evidence="3 4" key="1">
    <citation type="submission" date="2023-08" db="EMBL/GenBank/DDBJ databases">
        <title>A Necator americanus chromosomal reference genome.</title>
        <authorList>
            <person name="Ilik V."/>
            <person name="Petrzelkova K.J."/>
            <person name="Pardy F."/>
            <person name="Fuh T."/>
            <person name="Niatou-Singa F.S."/>
            <person name="Gouil Q."/>
            <person name="Baker L."/>
            <person name="Ritchie M.E."/>
            <person name="Jex A.R."/>
            <person name="Gazzola D."/>
            <person name="Li H."/>
            <person name="Toshio Fujiwara R."/>
            <person name="Zhan B."/>
            <person name="Aroian R.V."/>
            <person name="Pafco B."/>
            <person name="Schwarz E.M."/>
        </authorList>
    </citation>
    <scope>NUCLEOTIDE SEQUENCE [LARGE SCALE GENOMIC DNA]</scope>
    <source>
        <strain evidence="3 4">Aroian</strain>
        <tissue evidence="3">Whole animal</tissue>
    </source>
</reference>
<sequence>MQAFADPPARSRGRGRPRIHANDAERQRSHRTAETRNMREARLIANTQRQRSRRQNEDSAERLLRQLEDSHRHQLLKELCDDLFKKHVLGEVEAYVYVIEFQKRGLPHCHMLSIMKHDWKAQTVADVDNAVCAEIPDREEEPEAYEAVTTYMIHRKCGADDPHSPCM</sequence>
<evidence type="ECO:0000256" key="1">
    <source>
        <dbReference type="SAM" id="MobiDB-lite"/>
    </source>
</evidence>
<dbReference type="InterPro" id="IPR025476">
    <property type="entry name" value="Helitron_helicase-like"/>
</dbReference>
<gene>
    <name evidence="3" type="primary">Necator_chrV.g19061</name>
    <name evidence="3" type="ORF">RB195_014270</name>
</gene>
<dbReference type="EMBL" id="JAVFWL010000005">
    <property type="protein sequence ID" value="KAK6755775.1"/>
    <property type="molecule type" value="Genomic_DNA"/>
</dbReference>
<protein>
    <recommendedName>
        <fullName evidence="2">Helitron helicase-like domain-containing protein</fullName>
    </recommendedName>
</protein>
<dbReference type="Proteomes" id="UP001303046">
    <property type="component" value="Unassembled WGS sequence"/>
</dbReference>
<evidence type="ECO:0000259" key="2">
    <source>
        <dbReference type="Pfam" id="PF14214"/>
    </source>
</evidence>
<accession>A0ABR1E0J6</accession>
<dbReference type="Pfam" id="PF14214">
    <property type="entry name" value="Helitron_like_N"/>
    <property type="match status" value="1"/>
</dbReference>
<feature type="region of interest" description="Disordered" evidence="1">
    <location>
        <begin position="1"/>
        <end position="60"/>
    </location>
</feature>
<evidence type="ECO:0000313" key="3">
    <source>
        <dbReference type="EMBL" id="KAK6755775.1"/>
    </source>
</evidence>
<feature type="compositionally biased region" description="Basic and acidic residues" evidence="1">
    <location>
        <begin position="20"/>
        <end position="42"/>
    </location>
</feature>
<name>A0ABR1E0J6_NECAM</name>
<evidence type="ECO:0000313" key="4">
    <source>
        <dbReference type="Proteomes" id="UP001303046"/>
    </source>
</evidence>
<comment type="caution">
    <text evidence="3">The sequence shown here is derived from an EMBL/GenBank/DDBJ whole genome shotgun (WGS) entry which is preliminary data.</text>
</comment>